<dbReference type="EC" id="5.4.99.21" evidence="4"/>
<feature type="compositionally biased region" description="Basic and acidic residues" evidence="12">
    <location>
        <begin position="321"/>
        <end position="395"/>
    </location>
</feature>
<keyword evidence="1" id="KW-0413">Isomerase</keyword>
<dbReference type="GO" id="GO:0160138">
    <property type="term" value="F:23S rRNA pseudouridine(2604) synthase activity"/>
    <property type="evidence" value="ECO:0007669"/>
    <property type="project" value="UniProtKB-EC"/>
</dbReference>
<dbReference type="PANTHER" id="PTHR47683">
    <property type="entry name" value="PSEUDOURIDINE SYNTHASE FAMILY PROTEIN-RELATED"/>
    <property type="match status" value="1"/>
</dbReference>
<evidence type="ECO:0000259" key="13">
    <source>
        <dbReference type="SMART" id="SM00363"/>
    </source>
</evidence>
<comment type="catalytic activity">
    <reaction evidence="2">
        <text>uridine(35) in tRNA(Tyr) = pseudouridine(35) in tRNA(Tyr)</text>
        <dbReference type="Rhea" id="RHEA:60556"/>
        <dbReference type="Rhea" id="RHEA-COMP:15607"/>
        <dbReference type="Rhea" id="RHEA-COMP:15608"/>
        <dbReference type="ChEBI" id="CHEBI:65314"/>
        <dbReference type="ChEBI" id="CHEBI:65315"/>
    </reaction>
</comment>
<evidence type="ECO:0000256" key="1">
    <source>
        <dbReference type="ARBA" id="ARBA00023235"/>
    </source>
</evidence>
<proteinExistence type="predicted"/>
<evidence type="ECO:0000256" key="4">
    <source>
        <dbReference type="ARBA" id="ARBA00038922"/>
    </source>
</evidence>
<dbReference type="RefSeq" id="WP_105818665.1">
    <property type="nucleotide sequence ID" value="NZ_CADEUY010000005.1"/>
</dbReference>
<protein>
    <recommendedName>
        <fullName evidence="5">Dual-specificity RNA pseudouridine synthase RluF</fullName>
        <ecNumber evidence="4">5.4.99.21</ecNumber>
    </recommendedName>
    <alternativeName>
        <fullName evidence="7">23S rRNA pseudouridine(2604) synthase</fullName>
    </alternativeName>
    <alternativeName>
        <fullName evidence="9">Ribosomal large subunit pseudouridine synthase F</fullName>
    </alternativeName>
    <alternativeName>
        <fullName evidence="8">rRNA pseudouridylate synthase F</fullName>
    </alternativeName>
    <alternativeName>
        <fullName evidence="10">rRNA-uridine isomerase F</fullName>
    </alternativeName>
    <alternativeName>
        <fullName evidence="6">tRNA(Tyr) pseudouridine(35) synthase</fullName>
    </alternativeName>
</protein>
<dbReference type="SUPFAM" id="SSF55174">
    <property type="entry name" value="Alpha-L RNA-binding motif"/>
    <property type="match status" value="1"/>
</dbReference>
<evidence type="ECO:0000313" key="14">
    <source>
        <dbReference type="EMBL" id="MDN7564477.1"/>
    </source>
</evidence>
<evidence type="ECO:0000256" key="9">
    <source>
        <dbReference type="ARBA" id="ARBA00042890"/>
    </source>
</evidence>
<dbReference type="Gene3D" id="3.10.290.10">
    <property type="entry name" value="RNA-binding S4 domain"/>
    <property type="match status" value="1"/>
</dbReference>
<dbReference type="PANTHER" id="PTHR47683:SF2">
    <property type="entry name" value="RNA-BINDING S4 DOMAIN-CONTAINING PROTEIN"/>
    <property type="match status" value="1"/>
</dbReference>
<evidence type="ECO:0000256" key="12">
    <source>
        <dbReference type="SAM" id="MobiDB-lite"/>
    </source>
</evidence>
<evidence type="ECO:0000256" key="2">
    <source>
        <dbReference type="ARBA" id="ARBA00036390"/>
    </source>
</evidence>
<dbReference type="InterPro" id="IPR002942">
    <property type="entry name" value="S4_RNA-bd"/>
</dbReference>
<reference evidence="14" key="1">
    <citation type="submission" date="2023-07" db="EMBL/GenBank/DDBJ databases">
        <title>A collection of bacterial strains from the Burkholderia cepacia Research Laboratory and Repository.</title>
        <authorList>
            <person name="Lipuma J."/>
            <person name="Spilker T."/>
            <person name="Caverly L."/>
        </authorList>
    </citation>
    <scope>NUCLEOTIDE SEQUENCE</scope>
    <source>
        <strain evidence="14">AU44979</strain>
    </source>
</reference>
<dbReference type="InterPro" id="IPR050343">
    <property type="entry name" value="RsuA_PseudoU_synthase"/>
</dbReference>
<accession>A0AAP4QZ34</accession>
<dbReference type="SUPFAM" id="SSF55120">
    <property type="entry name" value="Pseudouridine synthase"/>
    <property type="match status" value="1"/>
</dbReference>
<organism evidence="14 15">
    <name type="scientific">Burkholderia contaminans</name>
    <dbReference type="NCBI Taxonomy" id="488447"/>
    <lineage>
        <taxon>Bacteria</taxon>
        <taxon>Pseudomonadati</taxon>
        <taxon>Pseudomonadota</taxon>
        <taxon>Betaproteobacteria</taxon>
        <taxon>Burkholderiales</taxon>
        <taxon>Burkholderiaceae</taxon>
        <taxon>Burkholderia</taxon>
        <taxon>Burkholderia cepacia complex</taxon>
    </lineage>
</organism>
<gene>
    <name evidence="14" type="ORF">QZM56_08185</name>
</gene>
<evidence type="ECO:0000256" key="7">
    <source>
        <dbReference type="ARBA" id="ARBA00041697"/>
    </source>
</evidence>
<evidence type="ECO:0000313" key="15">
    <source>
        <dbReference type="Proteomes" id="UP001172109"/>
    </source>
</evidence>
<evidence type="ECO:0000256" key="3">
    <source>
        <dbReference type="ARBA" id="ARBA00036535"/>
    </source>
</evidence>
<comment type="catalytic activity">
    <reaction evidence="3">
        <text>uridine(2604) in 23S rRNA = pseudouridine(2604) in 23S rRNA</text>
        <dbReference type="Rhea" id="RHEA:38875"/>
        <dbReference type="Rhea" id="RHEA-COMP:10093"/>
        <dbReference type="Rhea" id="RHEA-COMP:10094"/>
        <dbReference type="ChEBI" id="CHEBI:65314"/>
        <dbReference type="ChEBI" id="CHEBI:65315"/>
        <dbReference type="EC" id="5.4.99.21"/>
    </reaction>
</comment>
<feature type="compositionally biased region" description="Basic and acidic residues" evidence="12">
    <location>
        <begin position="101"/>
        <end position="125"/>
    </location>
</feature>
<feature type="compositionally biased region" description="Basic and acidic residues" evidence="12">
    <location>
        <begin position="284"/>
        <end position="308"/>
    </location>
</feature>
<comment type="caution">
    <text evidence="14">The sequence shown here is derived from an EMBL/GenBank/DDBJ whole genome shotgun (WGS) entry which is preliminary data.</text>
</comment>
<dbReference type="AlphaFoldDB" id="A0AAP4QZ34"/>
<dbReference type="InterPro" id="IPR036986">
    <property type="entry name" value="S4_RNA-bd_sf"/>
</dbReference>
<sequence length="669" mass="73369">MRTKLTVKNPKPASPTRAPVRSGSLVARKAVRPATPPAGDKPARPKKAPPAAAGERTFKPRAAAGAERPGEDRAPAKRAPRDGGAERGTRAPYRDNASGEGAKRSFGDRRTSSDRPPRRDDDARPRRAGSSEGNARAPYRDNASGEGAKHSFGDRRTSSDRPPRRDDDARPRRAGSSEGNARAPYRDNASGEGAKRSFGDRRTSSDRPPRRDDDARPRRAGSSEGNARAPYRDNAGGEGAKRSFGDRRTSSDRPPRRDDDARPRRAGGEGGARAPYRDNAGGEGAKRSFGDRRTSSDRPPRRDDDSRPRRAGSSEGNARAPYRDKAAGEGAKRSFGDRRTSSDRPPRRDDDARPRRAGADDGKRPSYRDKPAGEGAKRSFGDRPARPARDGERRSFGAVKTAQPVKRAAADVDYGDESGLMRLSKRMSELGMCSRREADEWIEKGWVLVDGERIDTLGTKVRADQKIEIDERASAAQAAQVTILLHKPVGYVSGQAEDGYEPAAVLITRANRWSGDHSPVRFSPQHLHALAPAGRLDIDSTGLLVLTQNGVIAKQLIGEQSDIDKEYLVRVRFGERLIDIDQHFPAESLAKLRHGLELDGVALKPAMVSWQNGEQLRFVLREGKKRQIRRMCELVGLDVIGLKRIRMGRVMLGALPQGQWRYLSADETF</sequence>
<dbReference type="InterPro" id="IPR020103">
    <property type="entry name" value="PsdUridine_synth_cat_dom_sf"/>
</dbReference>
<dbReference type="EMBL" id="JAUJQS010000004">
    <property type="protein sequence ID" value="MDN7564477.1"/>
    <property type="molecule type" value="Genomic_DNA"/>
</dbReference>
<dbReference type="CDD" id="cd00165">
    <property type="entry name" value="S4"/>
    <property type="match status" value="1"/>
</dbReference>
<dbReference type="SMART" id="SM00363">
    <property type="entry name" value="S4"/>
    <property type="match status" value="1"/>
</dbReference>
<dbReference type="Gene3D" id="3.30.2350.10">
    <property type="entry name" value="Pseudouridine synthase"/>
    <property type="match status" value="1"/>
</dbReference>
<name>A0AAP4QZ34_9BURK</name>
<evidence type="ECO:0000256" key="10">
    <source>
        <dbReference type="ARBA" id="ARBA00043147"/>
    </source>
</evidence>
<feature type="compositionally biased region" description="Basic and acidic residues" evidence="12">
    <location>
        <begin position="68"/>
        <end position="93"/>
    </location>
</feature>
<feature type="compositionally biased region" description="Basic and acidic residues" evidence="12">
    <location>
        <begin position="193"/>
        <end position="217"/>
    </location>
</feature>
<feature type="domain" description="RNA-binding S4" evidence="13">
    <location>
        <begin position="421"/>
        <end position="478"/>
    </location>
</feature>
<keyword evidence="11" id="KW-0694">RNA-binding</keyword>
<dbReference type="Proteomes" id="UP001172109">
    <property type="component" value="Unassembled WGS sequence"/>
</dbReference>
<feature type="region of interest" description="Disordered" evidence="12">
    <location>
        <begin position="1"/>
        <end position="406"/>
    </location>
</feature>
<feature type="compositionally biased region" description="Basic and acidic residues" evidence="12">
    <location>
        <begin position="147"/>
        <end position="171"/>
    </location>
</feature>
<dbReference type="Pfam" id="PF01479">
    <property type="entry name" value="S4"/>
    <property type="match status" value="1"/>
</dbReference>
<dbReference type="PROSITE" id="PS50889">
    <property type="entry name" value="S4"/>
    <property type="match status" value="1"/>
</dbReference>
<evidence type="ECO:0000256" key="5">
    <source>
        <dbReference type="ARBA" id="ARBA00039989"/>
    </source>
</evidence>
<dbReference type="GO" id="GO:0000455">
    <property type="term" value="P:enzyme-directed rRNA pseudouridine synthesis"/>
    <property type="evidence" value="ECO:0007669"/>
    <property type="project" value="UniProtKB-ARBA"/>
</dbReference>
<dbReference type="InterPro" id="IPR006145">
    <property type="entry name" value="PsdUridine_synth_RsuA/RluA"/>
</dbReference>
<evidence type="ECO:0000256" key="6">
    <source>
        <dbReference type="ARBA" id="ARBA00041420"/>
    </source>
</evidence>
<evidence type="ECO:0000256" key="11">
    <source>
        <dbReference type="PROSITE-ProRule" id="PRU00182"/>
    </source>
</evidence>
<dbReference type="GO" id="GO:0003723">
    <property type="term" value="F:RNA binding"/>
    <property type="evidence" value="ECO:0007669"/>
    <property type="project" value="UniProtKB-KW"/>
</dbReference>
<feature type="compositionally biased region" description="Basic and acidic residues" evidence="12">
    <location>
        <begin position="239"/>
        <end position="267"/>
    </location>
</feature>
<evidence type="ECO:0000256" key="8">
    <source>
        <dbReference type="ARBA" id="ARBA00042843"/>
    </source>
</evidence>
<dbReference type="Pfam" id="PF00849">
    <property type="entry name" value="PseudoU_synth_2"/>
    <property type="match status" value="1"/>
</dbReference>